<accession>A0ABT7DR97</accession>
<protein>
    <submittedName>
        <fullName evidence="1">Phage tail tube protein</fullName>
    </submittedName>
</protein>
<dbReference type="Proteomes" id="UP001172778">
    <property type="component" value="Unassembled WGS sequence"/>
</dbReference>
<organism evidence="1 2">
    <name type="scientific">Parachitinimonas caeni</name>
    <dbReference type="NCBI Taxonomy" id="3031301"/>
    <lineage>
        <taxon>Bacteria</taxon>
        <taxon>Pseudomonadati</taxon>
        <taxon>Pseudomonadota</taxon>
        <taxon>Betaproteobacteria</taxon>
        <taxon>Neisseriales</taxon>
        <taxon>Chitinibacteraceae</taxon>
        <taxon>Parachitinimonas</taxon>
    </lineage>
</organism>
<dbReference type="InterPro" id="IPR044000">
    <property type="entry name" value="Phage_tube_2"/>
</dbReference>
<sequence length="384" mass="39385">MAVQTTVATIVAYKQESPAGTIASNAGAQTLRRIKSDVALSIDQITSSEIRPDYQRGEARNGMRKVGGPISGELSPKTYADFIAASLRRDFSAVTTVTGASVTASATAPQFVRAAGSWLTDGIRIGMLIKPSAGANAGKLFTVIAVTATGLTVAEAVAPHAATTLDIAVPGKVTYVPQTGHQAKSFTIEHWHSAVAVSHRFVGCRVNNIKVDCKPNANANINIDLLGMDRQAGTAQYFSSPAAATTTGAVASPSGVLCVNGVAQAIITGFSVEIDGGMTTGAVVGSNITPDVFVGPVTVKGQISAYFTGGALDDIMTGEVPVSLVLKLDDGQGNAIAMTVPRAKLTGGSLSGDNEIIQQFDFSAAPVPMGGAEQTSFFIHDTAA</sequence>
<dbReference type="Pfam" id="PF18906">
    <property type="entry name" value="Phage_tube_2"/>
    <property type="match status" value="1"/>
</dbReference>
<dbReference type="EMBL" id="JARRAF010000001">
    <property type="protein sequence ID" value="MDK2122601.1"/>
    <property type="molecule type" value="Genomic_DNA"/>
</dbReference>
<reference evidence="1" key="1">
    <citation type="submission" date="2023-03" db="EMBL/GenBank/DDBJ databases">
        <title>Chitinimonas shenzhenensis gen. nov., sp. nov., a novel member of family Burkholderiaceae isolated from activated sludge collected in Shen Zhen, China.</title>
        <authorList>
            <person name="Wang X."/>
        </authorList>
    </citation>
    <scope>NUCLEOTIDE SEQUENCE</scope>
    <source>
        <strain evidence="1">DQS-5</strain>
    </source>
</reference>
<gene>
    <name evidence="1" type="ORF">PZA18_00900</name>
</gene>
<evidence type="ECO:0000313" key="2">
    <source>
        <dbReference type="Proteomes" id="UP001172778"/>
    </source>
</evidence>
<keyword evidence="2" id="KW-1185">Reference proteome</keyword>
<name>A0ABT7DR97_9NEIS</name>
<comment type="caution">
    <text evidence="1">The sequence shown here is derived from an EMBL/GenBank/DDBJ whole genome shotgun (WGS) entry which is preliminary data.</text>
</comment>
<evidence type="ECO:0000313" key="1">
    <source>
        <dbReference type="EMBL" id="MDK2122601.1"/>
    </source>
</evidence>
<dbReference type="RefSeq" id="WP_284098884.1">
    <property type="nucleotide sequence ID" value="NZ_JARRAF010000001.1"/>
</dbReference>
<proteinExistence type="predicted"/>